<name>A0A482XIV4_LAOST</name>
<dbReference type="Proteomes" id="UP000291343">
    <property type="component" value="Unassembled WGS sequence"/>
</dbReference>
<evidence type="ECO:0000313" key="3">
    <source>
        <dbReference type="Proteomes" id="UP000291343"/>
    </source>
</evidence>
<dbReference type="InParanoid" id="A0A482XIV4"/>
<evidence type="ECO:0000313" key="2">
    <source>
        <dbReference type="EMBL" id="RZF45597.1"/>
    </source>
</evidence>
<dbReference type="EMBL" id="QKKF02008643">
    <property type="protein sequence ID" value="RZF45597.1"/>
    <property type="molecule type" value="Genomic_DNA"/>
</dbReference>
<sequence>SSSRSSRSSRPGSSSRSRLPRSSRSSRSVGSSRSSRVLLFKQRSHQSPRQGEGRLRSRAPRGSRTGLPRTVGRSRCSRLRIALRSLLLSLGQLP</sequence>
<organism evidence="2 3">
    <name type="scientific">Laodelphax striatellus</name>
    <name type="common">Small brown planthopper</name>
    <name type="synonym">Delphax striatella</name>
    <dbReference type="NCBI Taxonomy" id="195883"/>
    <lineage>
        <taxon>Eukaryota</taxon>
        <taxon>Metazoa</taxon>
        <taxon>Ecdysozoa</taxon>
        <taxon>Arthropoda</taxon>
        <taxon>Hexapoda</taxon>
        <taxon>Insecta</taxon>
        <taxon>Pterygota</taxon>
        <taxon>Neoptera</taxon>
        <taxon>Paraneoptera</taxon>
        <taxon>Hemiptera</taxon>
        <taxon>Auchenorrhyncha</taxon>
        <taxon>Fulgoroidea</taxon>
        <taxon>Delphacidae</taxon>
        <taxon>Criomorphinae</taxon>
        <taxon>Laodelphax</taxon>
    </lineage>
</organism>
<feature type="compositionally biased region" description="Low complexity" evidence="1">
    <location>
        <begin position="1"/>
        <end position="38"/>
    </location>
</feature>
<evidence type="ECO:0000256" key="1">
    <source>
        <dbReference type="SAM" id="MobiDB-lite"/>
    </source>
</evidence>
<reference evidence="2 3" key="1">
    <citation type="journal article" date="2017" name="Gigascience">
        <title>Genome sequence of the small brown planthopper, Laodelphax striatellus.</title>
        <authorList>
            <person name="Zhu J."/>
            <person name="Jiang F."/>
            <person name="Wang X."/>
            <person name="Yang P."/>
            <person name="Bao Y."/>
            <person name="Zhao W."/>
            <person name="Wang W."/>
            <person name="Lu H."/>
            <person name="Wang Q."/>
            <person name="Cui N."/>
            <person name="Li J."/>
            <person name="Chen X."/>
            <person name="Luo L."/>
            <person name="Yu J."/>
            <person name="Kang L."/>
            <person name="Cui F."/>
        </authorList>
    </citation>
    <scope>NUCLEOTIDE SEQUENCE [LARGE SCALE GENOMIC DNA]</scope>
    <source>
        <strain evidence="2">Lst14</strain>
    </source>
</reference>
<feature type="non-terminal residue" evidence="2">
    <location>
        <position position="1"/>
    </location>
</feature>
<accession>A0A482XIV4</accession>
<gene>
    <name evidence="2" type="ORF">LSTR_LSTR014930</name>
</gene>
<dbReference type="AlphaFoldDB" id="A0A482XIV4"/>
<proteinExistence type="predicted"/>
<keyword evidence="3" id="KW-1185">Reference proteome</keyword>
<protein>
    <submittedName>
        <fullName evidence="2">Uncharacterized protein</fullName>
    </submittedName>
</protein>
<feature type="region of interest" description="Disordered" evidence="1">
    <location>
        <begin position="1"/>
        <end position="74"/>
    </location>
</feature>
<comment type="caution">
    <text evidence="2">The sequence shown here is derived from an EMBL/GenBank/DDBJ whole genome shotgun (WGS) entry which is preliminary data.</text>
</comment>